<name>A0A0Q9Z3D3_9FLAO</name>
<sequence length="138" mass="15342">MKNSYSTSLNLQNTDFGLLLFRLIIGGLMLTHGIPKLLTFFGSEEIVFADPIGLGETVTFTFAVFAEFVCAMLIILGWVTRFASIPLIITMAVAAIIVHWTDGFGRQELPLLYMGGFLLLFFTGAGKFSLDYYLLKKK</sequence>
<organism evidence="8 9">
    <name type="scientific">Salegentibacter mishustinae</name>
    <dbReference type="NCBI Taxonomy" id="270918"/>
    <lineage>
        <taxon>Bacteria</taxon>
        <taxon>Pseudomonadati</taxon>
        <taxon>Bacteroidota</taxon>
        <taxon>Flavobacteriia</taxon>
        <taxon>Flavobacteriales</taxon>
        <taxon>Flavobacteriaceae</taxon>
        <taxon>Salegentibacter</taxon>
    </lineage>
</organism>
<dbReference type="GO" id="GO:0005886">
    <property type="term" value="C:plasma membrane"/>
    <property type="evidence" value="ECO:0007669"/>
    <property type="project" value="UniProtKB-SubCell"/>
</dbReference>
<keyword evidence="4 7" id="KW-0812">Transmembrane</keyword>
<feature type="transmembrane region" description="Helical" evidence="7">
    <location>
        <begin position="20"/>
        <end position="38"/>
    </location>
</feature>
<dbReference type="EMBL" id="LKTP01000037">
    <property type="protein sequence ID" value="KRG27184.1"/>
    <property type="molecule type" value="Genomic_DNA"/>
</dbReference>
<feature type="transmembrane region" description="Helical" evidence="7">
    <location>
        <begin position="83"/>
        <end position="100"/>
    </location>
</feature>
<comment type="subcellular location">
    <subcellularLocation>
        <location evidence="1">Cell membrane</location>
        <topology evidence="1">Multi-pass membrane protein</topology>
    </subcellularLocation>
</comment>
<proteinExistence type="inferred from homology"/>
<reference evidence="8" key="1">
    <citation type="submission" date="2015-10" db="EMBL/GenBank/DDBJ databases">
        <title>Draft genome sequence of Salegentibacter mishustinae KCTC 12263.</title>
        <authorList>
            <person name="Lin W."/>
            <person name="Zheng Q."/>
        </authorList>
    </citation>
    <scope>NUCLEOTIDE SEQUENCE [LARGE SCALE GENOMIC DNA]</scope>
    <source>
        <strain evidence="8">KCTC 12263</strain>
    </source>
</reference>
<accession>A0A0Q9Z3D3</accession>
<evidence type="ECO:0000313" key="9">
    <source>
        <dbReference type="Proteomes" id="UP000051643"/>
    </source>
</evidence>
<dbReference type="OrthoDB" id="9813193at2"/>
<keyword evidence="5 7" id="KW-1133">Transmembrane helix</keyword>
<protein>
    <submittedName>
        <fullName evidence="8">DoxX family protein</fullName>
    </submittedName>
</protein>
<evidence type="ECO:0000256" key="5">
    <source>
        <dbReference type="ARBA" id="ARBA00022989"/>
    </source>
</evidence>
<dbReference type="Pfam" id="PF07681">
    <property type="entry name" value="DoxX"/>
    <property type="match status" value="1"/>
</dbReference>
<dbReference type="InterPro" id="IPR051907">
    <property type="entry name" value="DoxX-like_oxidoreductase"/>
</dbReference>
<dbReference type="RefSeq" id="WP_057483077.1">
    <property type="nucleotide sequence ID" value="NZ_BMWR01000007.1"/>
</dbReference>
<evidence type="ECO:0000313" key="8">
    <source>
        <dbReference type="EMBL" id="KRG27184.1"/>
    </source>
</evidence>
<keyword evidence="9" id="KW-1185">Reference proteome</keyword>
<keyword evidence="6 7" id="KW-0472">Membrane</keyword>
<dbReference type="PANTHER" id="PTHR33452">
    <property type="entry name" value="OXIDOREDUCTASE CATD-RELATED"/>
    <property type="match status" value="1"/>
</dbReference>
<evidence type="ECO:0000256" key="6">
    <source>
        <dbReference type="ARBA" id="ARBA00023136"/>
    </source>
</evidence>
<dbReference type="PANTHER" id="PTHR33452:SF1">
    <property type="entry name" value="INNER MEMBRANE PROTEIN YPHA-RELATED"/>
    <property type="match status" value="1"/>
</dbReference>
<feature type="transmembrane region" description="Helical" evidence="7">
    <location>
        <begin position="58"/>
        <end position="76"/>
    </location>
</feature>
<dbReference type="InterPro" id="IPR032808">
    <property type="entry name" value="DoxX"/>
</dbReference>
<feature type="transmembrane region" description="Helical" evidence="7">
    <location>
        <begin position="112"/>
        <end position="135"/>
    </location>
</feature>
<comment type="similarity">
    <text evidence="2">Belongs to the DoxX family.</text>
</comment>
<dbReference type="Proteomes" id="UP000051643">
    <property type="component" value="Unassembled WGS sequence"/>
</dbReference>
<comment type="caution">
    <text evidence="8">The sequence shown here is derived from an EMBL/GenBank/DDBJ whole genome shotgun (WGS) entry which is preliminary data.</text>
</comment>
<evidence type="ECO:0000256" key="2">
    <source>
        <dbReference type="ARBA" id="ARBA00006679"/>
    </source>
</evidence>
<dbReference type="AlphaFoldDB" id="A0A0Q9Z3D3"/>
<gene>
    <name evidence="8" type="ORF">APR42_11800</name>
</gene>
<dbReference type="STRING" id="270918.APR42_11800"/>
<evidence type="ECO:0000256" key="4">
    <source>
        <dbReference type="ARBA" id="ARBA00022692"/>
    </source>
</evidence>
<evidence type="ECO:0000256" key="1">
    <source>
        <dbReference type="ARBA" id="ARBA00004651"/>
    </source>
</evidence>
<evidence type="ECO:0000256" key="3">
    <source>
        <dbReference type="ARBA" id="ARBA00022475"/>
    </source>
</evidence>
<evidence type="ECO:0000256" key="7">
    <source>
        <dbReference type="SAM" id="Phobius"/>
    </source>
</evidence>
<keyword evidence="3" id="KW-1003">Cell membrane</keyword>